<proteinExistence type="predicted"/>
<name>A0ABT7HNB2_9BACT</name>
<gene>
    <name evidence="2" type="ORF">NYG85_03310</name>
</gene>
<dbReference type="EMBL" id="JANURM010000002">
    <property type="protein sequence ID" value="MDL0088406.1"/>
    <property type="molecule type" value="Genomic_DNA"/>
</dbReference>
<keyword evidence="1" id="KW-0378">Hydrolase</keyword>
<dbReference type="InterPro" id="IPR002933">
    <property type="entry name" value="Peptidase_M20"/>
</dbReference>
<dbReference type="PANTHER" id="PTHR43501:SF1">
    <property type="entry name" value="CYTOSOL NON-SPECIFIC DIPEPTIDASE"/>
    <property type="match status" value="1"/>
</dbReference>
<dbReference type="Gene3D" id="3.40.630.10">
    <property type="entry name" value="Zn peptidases"/>
    <property type="match status" value="2"/>
</dbReference>
<dbReference type="PRINTS" id="PR00934">
    <property type="entry name" value="XHISDIPTASE"/>
</dbReference>
<keyword evidence="3" id="KW-1185">Reference proteome</keyword>
<evidence type="ECO:0000313" key="2">
    <source>
        <dbReference type="EMBL" id="MDL0088406.1"/>
    </source>
</evidence>
<dbReference type="RefSeq" id="WP_284937054.1">
    <property type="nucleotide sequence ID" value="NZ_JANURM010000002.1"/>
</dbReference>
<dbReference type="PANTHER" id="PTHR43501">
    <property type="entry name" value="CYTOSOL NON-SPECIFIC DIPEPTIDASE"/>
    <property type="match status" value="1"/>
</dbReference>
<sequence>MRILEHFKSICAVPHCSFDTQKLSEFLLEFSLKNGAKVRVDEWGNIHAIKGEPKICLQSHYDMVCIGEASNLELYEEQGFLKAKNSSLGADNGIGVAIMMSALERFKNVECLFTNDEEVGLIGANNFNGKIVSKYLLNLDSEDDNEVIIGCAGGLNIFAKISARMKKITPEQGYEVEVFGLSGGHSGVEIHKNIPNAIKILAKILRQNNAKIVSISGGERSNSIPTNAKAIVVASDFKVQKNQNIRVKKLGLFDKVLSNSDKILTLINAFAQGVRNYDKELTTPINSINLSTLSQKNGSVEIEFFARAMDDSGICDLRFETSELAAALGFELSYKDRSVAWRPSQSEFAKDVLNELRNFRPNAFITAIHAGLECGVLADKQHGLVACSIGPNIHSPHSKNERVELASIKIISQVVDKILQKYQ</sequence>
<accession>A0ABT7HNB2</accession>
<evidence type="ECO:0000256" key="1">
    <source>
        <dbReference type="ARBA" id="ARBA00022801"/>
    </source>
</evidence>
<reference evidence="2" key="2">
    <citation type="journal article" date="2023" name="Microorganisms">
        <title>Isolation and Genomic Characteristics of Cat-Borne Campylobacter felis sp. nov. and Sheep-Borne Campylobacter ovis sp. nov.</title>
        <authorList>
            <person name="Wang H."/>
            <person name="Li Y."/>
            <person name="Gu Y."/>
            <person name="Zhou G."/>
            <person name="Chen X."/>
            <person name="Zhang X."/>
            <person name="Shao Z."/>
            <person name="Zhang J."/>
            <person name="Zhang M."/>
        </authorList>
    </citation>
    <scope>NUCLEOTIDE SEQUENCE</scope>
    <source>
        <strain evidence="2">PS10</strain>
    </source>
</reference>
<evidence type="ECO:0000313" key="3">
    <source>
        <dbReference type="Proteomes" id="UP001173801"/>
    </source>
</evidence>
<dbReference type="InterPro" id="IPR001160">
    <property type="entry name" value="Peptidase_M20C"/>
</dbReference>
<dbReference type="Proteomes" id="UP001173801">
    <property type="component" value="Unassembled WGS sequence"/>
</dbReference>
<protein>
    <submittedName>
        <fullName evidence="2">M20/M25/M40 family metallo-hydrolase</fullName>
    </submittedName>
</protein>
<comment type="caution">
    <text evidence="2">The sequence shown here is derived from an EMBL/GenBank/DDBJ whole genome shotgun (WGS) entry which is preliminary data.</text>
</comment>
<dbReference type="SUPFAM" id="SSF53187">
    <property type="entry name" value="Zn-dependent exopeptidases"/>
    <property type="match status" value="1"/>
</dbReference>
<reference evidence="2" key="1">
    <citation type="submission" date="2022-08" db="EMBL/GenBank/DDBJ databases">
        <authorList>
            <person name="Wang H."/>
        </authorList>
    </citation>
    <scope>NUCLEOTIDE SEQUENCE</scope>
    <source>
        <strain evidence="2">PS10</strain>
    </source>
</reference>
<dbReference type="Pfam" id="PF01546">
    <property type="entry name" value="Peptidase_M20"/>
    <property type="match status" value="1"/>
</dbReference>
<organism evidence="2 3">
    <name type="scientific">Campylobacter gastrosuis</name>
    <dbReference type="NCBI Taxonomy" id="2974576"/>
    <lineage>
        <taxon>Bacteria</taxon>
        <taxon>Pseudomonadati</taxon>
        <taxon>Campylobacterota</taxon>
        <taxon>Epsilonproteobacteria</taxon>
        <taxon>Campylobacterales</taxon>
        <taxon>Campylobacteraceae</taxon>
        <taxon>Campylobacter</taxon>
    </lineage>
</organism>